<organism evidence="1 2">
    <name type="scientific">Yoonia maricola</name>
    <dbReference type="NCBI Taxonomy" id="420999"/>
    <lineage>
        <taxon>Bacteria</taxon>
        <taxon>Pseudomonadati</taxon>
        <taxon>Pseudomonadota</taxon>
        <taxon>Alphaproteobacteria</taxon>
        <taxon>Rhodobacterales</taxon>
        <taxon>Paracoccaceae</taxon>
        <taxon>Yoonia</taxon>
    </lineage>
</organism>
<sequence>MLPAEELASRLDRDEFLTTSLIAEFIRKTPPKDWPQQLSIHVAGLLDRSKKAPRGRPPNKYQVVEDVRIQIHRRSALKVLQGETDDIPSEFVELVLQMKDDLEPSPALYEKAKAITSILILGHDGHVKKVQDRYSSKKNLELFGMINPATKPMMIGPVYKEWHNENKTRAP</sequence>
<dbReference type="AlphaFoldDB" id="A0A2M8W5X2"/>
<evidence type="ECO:0000313" key="2">
    <source>
        <dbReference type="Proteomes" id="UP000228531"/>
    </source>
</evidence>
<protein>
    <submittedName>
        <fullName evidence="1">Uncharacterized protein</fullName>
    </submittedName>
</protein>
<name>A0A2M8W5X2_9RHOB</name>
<dbReference type="EMBL" id="PGTY01000002">
    <property type="protein sequence ID" value="PJI86336.1"/>
    <property type="molecule type" value="Genomic_DNA"/>
</dbReference>
<dbReference type="Proteomes" id="UP000228531">
    <property type="component" value="Unassembled WGS sequence"/>
</dbReference>
<gene>
    <name evidence="1" type="ORF">BC777_2705</name>
</gene>
<accession>A0A2M8W5X2</accession>
<comment type="caution">
    <text evidence="1">The sequence shown here is derived from an EMBL/GenBank/DDBJ whole genome shotgun (WGS) entry which is preliminary data.</text>
</comment>
<reference evidence="1 2" key="1">
    <citation type="submission" date="2017-11" db="EMBL/GenBank/DDBJ databases">
        <title>Genomic Encyclopedia of Archaeal and Bacterial Type Strains, Phase II (KMG-II): From Individual Species to Whole Genera.</title>
        <authorList>
            <person name="Goeker M."/>
        </authorList>
    </citation>
    <scope>NUCLEOTIDE SEQUENCE [LARGE SCALE GENOMIC DNA]</scope>
    <source>
        <strain evidence="1 2">DSM 29128</strain>
    </source>
</reference>
<proteinExistence type="predicted"/>
<evidence type="ECO:0000313" key="1">
    <source>
        <dbReference type="EMBL" id="PJI86336.1"/>
    </source>
</evidence>
<keyword evidence="2" id="KW-1185">Reference proteome</keyword>